<protein>
    <submittedName>
        <fullName evidence="1">Uncharacterized protein</fullName>
    </submittedName>
</protein>
<dbReference type="AlphaFoldDB" id="A0A8X6MM07"/>
<gene>
    <name evidence="1" type="ORF">NPIL_456021</name>
</gene>
<proteinExistence type="predicted"/>
<dbReference type="Proteomes" id="UP000887013">
    <property type="component" value="Unassembled WGS sequence"/>
</dbReference>
<sequence>MGGAYVFLAGAGEVDLRDGIEILRNLGVSVEALVGGCQVVDEPLDLRDRDLCHGVGVAGVVLKRTVLLGSTWSSNIHFC</sequence>
<dbReference type="EMBL" id="BMAW01048236">
    <property type="protein sequence ID" value="GFS64890.1"/>
    <property type="molecule type" value="Genomic_DNA"/>
</dbReference>
<comment type="caution">
    <text evidence="1">The sequence shown here is derived from an EMBL/GenBank/DDBJ whole genome shotgun (WGS) entry which is preliminary data.</text>
</comment>
<organism evidence="1 2">
    <name type="scientific">Nephila pilipes</name>
    <name type="common">Giant wood spider</name>
    <name type="synonym">Nephila maculata</name>
    <dbReference type="NCBI Taxonomy" id="299642"/>
    <lineage>
        <taxon>Eukaryota</taxon>
        <taxon>Metazoa</taxon>
        <taxon>Ecdysozoa</taxon>
        <taxon>Arthropoda</taxon>
        <taxon>Chelicerata</taxon>
        <taxon>Arachnida</taxon>
        <taxon>Araneae</taxon>
        <taxon>Araneomorphae</taxon>
        <taxon>Entelegynae</taxon>
        <taxon>Araneoidea</taxon>
        <taxon>Nephilidae</taxon>
        <taxon>Nephila</taxon>
    </lineage>
</organism>
<accession>A0A8X6MM07</accession>
<name>A0A8X6MM07_NEPPI</name>
<keyword evidence="2" id="KW-1185">Reference proteome</keyword>
<evidence type="ECO:0000313" key="1">
    <source>
        <dbReference type="EMBL" id="GFS64890.1"/>
    </source>
</evidence>
<evidence type="ECO:0000313" key="2">
    <source>
        <dbReference type="Proteomes" id="UP000887013"/>
    </source>
</evidence>
<reference evidence="1" key="1">
    <citation type="submission" date="2020-08" db="EMBL/GenBank/DDBJ databases">
        <title>Multicomponent nature underlies the extraordinary mechanical properties of spider dragline silk.</title>
        <authorList>
            <person name="Kono N."/>
            <person name="Nakamura H."/>
            <person name="Mori M."/>
            <person name="Yoshida Y."/>
            <person name="Ohtoshi R."/>
            <person name="Malay A.D."/>
            <person name="Moran D.A.P."/>
            <person name="Tomita M."/>
            <person name="Numata K."/>
            <person name="Arakawa K."/>
        </authorList>
    </citation>
    <scope>NUCLEOTIDE SEQUENCE</scope>
</reference>